<comment type="caution">
    <text evidence="2">The sequence shown here is derived from an EMBL/GenBank/DDBJ whole genome shotgun (WGS) entry which is preliminary data.</text>
</comment>
<proteinExistence type="predicted"/>
<reference evidence="2 3" key="1">
    <citation type="submission" date="2023-02" db="EMBL/GenBank/DDBJ databases">
        <title>LHISI_Scaffold_Assembly.</title>
        <authorList>
            <person name="Stuart O.P."/>
            <person name="Cleave R."/>
            <person name="Magrath M.J.L."/>
            <person name="Mikheyev A.S."/>
        </authorList>
    </citation>
    <scope>NUCLEOTIDE SEQUENCE [LARGE SCALE GENOMIC DNA]</scope>
    <source>
        <strain evidence="2">Daus_M_001</strain>
        <tissue evidence="2">Leg muscle</tissue>
    </source>
</reference>
<feature type="domain" description="C17orf113 probable zinc finger" evidence="1">
    <location>
        <begin position="46"/>
        <end position="106"/>
    </location>
</feature>
<dbReference type="InterPro" id="IPR057456">
    <property type="entry name" value="Znf_C17orf113"/>
</dbReference>
<evidence type="ECO:0000259" key="1">
    <source>
        <dbReference type="Pfam" id="PF25431"/>
    </source>
</evidence>
<keyword evidence="3" id="KW-1185">Reference proteome</keyword>
<dbReference type="PANTHER" id="PTHR46880">
    <property type="entry name" value="RAS-ASSOCIATING DOMAIN-CONTAINING PROTEIN"/>
    <property type="match status" value="1"/>
</dbReference>
<sequence>MWKYLQNVSKPPEKKQWTDSDKHCYDKKYDETTWHKNYRGTWSVTFPWVRYDSDKNLIFSKTCEQFQEKTSESSFVTGCSSFRKENISLHNVSQCHKLCSEMKNSRNAEPEKLVAEKALQSLNKEALQKISILFRNSHAIAKHGRPFTDFKWLCELDKKKGLDIGETYITDKKCAEFINFVGSVEQKKLEECLKTAPFFSILCDDATECAVLEQVIVYTRYCVEGNVRVYFVALNMLKDQMLHRFMSAL</sequence>
<protein>
    <recommendedName>
        <fullName evidence="1">C17orf113 probable zinc finger domain-containing protein</fullName>
    </recommendedName>
</protein>
<accession>A0ABQ9HJH8</accession>
<organism evidence="2 3">
    <name type="scientific">Dryococelus australis</name>
    <dbReference type="NCBI Taxonomy" id="614101"/>
    <lineage>
        <taxon>Eukaryota</taxon>
        <taxon>Metazoa</taxon>
        <taxon>Ecdysozoa</taxon>
        <taxon>Arthropoda</taxon>
        <taxon>Hexapoda</taxon>
        <taxon>Insecta</taxon>
        <taxon>Pterygota</taxon>
        <taxon>Neoptera</taxon>
        <taxon>Polyneoptera</taxon>
        <taxon>Phasmatodea</taxon>
        <taxon>Verophasmatodea</taxon>
        <taxon>Anareolatae</taxon>
        <taxon>Phasmatidae</taxon>
        <taxon>Eurycanthinae</taxon>
        <taxon>Dryococelus</taxon>
    </lineage>
</organism>
<name>A0ABQ9HJH8_9NEOP</name>
<evidence type="ECO:0000313" key="2">
    <source>
        <dbReference type="EMBL" id="KAJ8884093.1"/>
    </source>
</evidence>
<dbReference type="Pfam" id="PF25431">
    <property type="entry name" value="zf-C17orf113"/>
    <property type="match status" value="1"/>
</dbReference>
<gene>
    <name evidence="2" type="ORF">PR048_015950</name>
</gene>
<evidence type="ECO:0000313" key="3">
    <source>
        <dbReference type="Proteomes" id="UP001159363"/>
    </source>
</evidence>
<dbReference type="Proteomes" id="UP001159363">
    <property type="component" value="Chromosome 4"/>
</dbReference>
<dbReference type="PANTHER" id="PTHR46880:SF5">
    <property type="entry name" value="DUF4371 DOMAIN-CONTAINING PROTEIN"/>
    <property type="match status" value="1"/>
</dbReference>
<dbReference type="EMBL" id="JARBHB010000005">
    <property type="protein sequence ID" value="KAJ8884093.1"/>
    <property type="molecule type" value="Genomic_DNA"/>
</dbReference>